<dbReference type="InterPro" id="IPR011010">
    <property type="entry name" value="DNA_brk_join_enz"/>
</dbReference>
<dbReference type="EMBL" id="JACRTD010000006">
    <property type="protein sequence ID" value="MBC8585840.1"/>
    <property type="molecule type" value="Genomic_DNA"/>
</dbReference>
<evidence type="ECO:0000256" key="1">
    <source>
        <dbReference type="ARBA" id="ARBA00008857"/>
    </source>
</evidence>
<evidence type="ECO:0000256" key="2">
    <source>
        <dbReference type="ARBA" id="ARBA00023125"/>
    </source>
</evidence>
<proteinExistence type="inferred from homology"/>
<feature type="coiled-coil region" evidence="5">
    <location>
        <begin position="71"/>
        <end position="98"/>
    </location>
</feature>
<dbReference type="InterPro" id="IPR013762">
    <property type="entry name" value="Integrase-like_cat_sf"/>
</dbReference>
<dbReference type="PROSITE" id="PS51900">
    <property type="entry name" value="CB"/>
    <property type="match status" value="1"/>
</dbReference>
<accession>A0A926II53</accession>
<dbReference type="GO" id="GO:0006310">
    <property type="term" value="P:DNA recombination"/>
    <property type="evidence" value="ECO:0007669"/>
    <property type="project" value="UniProtKB-KW"/>
</dbReference>
<dbReference type="PROSITE" id="PS51898">
    <property type="entry name" value="TYR_RECOMBINASE"/>
    <property type="match status" value="1"/>
</dbReference>
<keyword evidence="5" id="KW-0175">Coiled coil</keyword>
<dbReference type="InterPro" id="IPR002104">
    <property type="entry name" value="Integrase_catalytic"/>
</dbReference>
<keyword evidence="3" id="KW-0233">DNA recombination</keyword>
<feature type="domain" description="Core-binding (CB)" evidence="7">
    <location>
        <begin position="99"/>
        <end position="187"/>
    </location>
</feature>
<evidence type="ECO:0000256" key="4">
    <source>
        <dbReference type="PROSITE-ProRule" id="PRU01248"/>
    </source>
</evidence>
<dbReference type="Pfam" id="PF00589">
    <property type="entry name" value="Phage_integrase"/>
    <property type="match status" value="1"/>
</dbReference>
<dbReference type="CDD" id="cd01189">
    <property type="entry name" value="INT_ICEBs1_C_like"/>
    <property type="match status" value="1"/>
</dbReference>
<evidence type="ECO:0000259" key="7">
    <source>
        <dbReference type="PROSITE" id="PS51900"/>
    </source>
</evidence>
<dbReference type="RefSeq" id="WP_262395553.1">
    <property type="nucleotide sequence ID" value="NZ_JACRTD010000006.1"/>
</dbReference>
<keyword evidence="9" id="KW-1185">Reference proteome</keyword>
<dbReference type="PANTHER" id="PTHR30349:SF64">
    <property type="entry name" value="PROPHAGE INTEGRASE INTD-RELATED"/>
    <property type="match status" value="1"/>
</dbReference>
<dbReference type="InterPro" id="IPR044068">
    <property type="entry name" value="CB"/>
</dbReference>
<evidence type="ECO:0000256" key="5">
    <source>
        <dbReference type="SAM" id="Coils"/>
    </source>
</evidence>
<comment type="similarity">
    <text evidence="1">Belongs to the 'phage' integrase family.</text>
</comment>
<keyword evidence="2 4" id="KW-0238">DNA-binding</keyword>
<evidence type="ECO:0000259" key="6">
    <source>
        <dbReference type="PROSITE" id="PS51898"/>
    </source>
</evidence>
<name>A0A926II53_9FIRM</name>
<dbReference type="SUPFAM" id="SSF56349">
    <property type="entry name" value="DNA breaking-rejoining enzymes"/>
    <property type="match status" value="1"/>
</dbReference>
<dbReference type="AlphaFoldDB" id="A0A926II53"/>
<dbReference type="GO" id="GO:0015074">
    <property type="term" value="P:DNA integration"/>
    <property type="evidence" value="ECO:0007669"/>
    <property type="project" value="InterPro"/>
</dbReference>
<evidence type="ECO:0000256" key="3">
    <source>
        <dbReference type="ARBA" id="ARBA00023172"/>
    </source>
</evidence>
<gene>
    <name evidence="8" type="ORF">H8705_09605</name>
</gene>
<dbReference type="Proteomes" id="UP000623678">
    <property type="component" value="Unassembled WGS sequence"/>
</dbReference>
<sequence>MASYRPRKNKFGQIISYEIRVSRGYDPVTRKALKPYTMTWKVPDGWSKNRIERELNKVVAEFEAACKRAEILTREERKAQAIDRVEQAKREQAEQERKPTFTRYIEMYIKEKAAFAPGTLENYRTALQRAAAVFGDMKMADITNLTVKQYINDLQTSGKNQLNGKPLAHKTILKHYIVLHALFENAVENQVIAVSPMQNMKRPKPRKDETPKEPVVYTESEVQYIYRCLDNEPLKWKAFIMFAIDSGCRRGEIIGLKWSEIDFKTGKVNICRNAQYTAGKGTYISTTKNRKNRVIYLNRPVLTVLAEWKQQQALLHFGQGIPLNGFCFTQDNGEMMNPQAPTSYLSRFGKKYNLPGIHPHALRHTMATLSIANGADIVSVSEKLGHAEPSITLNVYSHANEEAQRRANEALAQAIYKNQKQA</sequence>
<dbReference type="InterPro" id="IPR025269">
    <property type="entry name" value="SAM-like_dom"/>
</dbReference>
<evidence type="ECO:0000313" key="9">
    <source>
        <dbReference type="Proteomes" id="UP000623678"/>
    </source>
</evidence>
<protein>
    <submittedName>
        <fullName evidence="8">Site-specific integrase</fullName>
    </submittedName>
</protein>
<feature type="domain" description="Tyr recombinase" evidence="6">
    <location>
        <begin position="212"/>
        <end position="409"/>
    </location>
</feature>
<dbReference type="Pfam" id="PF13102">
    <property type="entry name" value="Phage_int_SAM_5"/>
    <property type="match status" value="1"/>
</dbReference>
<reference evidence="8" key="1">
    <citation type="submission" date="2020-08" db="EMBL/GenBank/DDBJ databases">
        <title>Genome public.</title>
        <authorList>
            <person name="Liu C."/>
            <person name="Sun Q."/>
        </authorList>
    </citation>
    <scope>NUCLEOTIDE SEQUENCE</scope>
    <source>
        <strain evidence="8">NSJ-64</strain>
    </source>
</reference>
<dbReference type="PANTHER" id="PTHR30349">
    <property type="entry name" value="PHAGE INTEGRASE-RELATED"/>
    <property type="match status" value="1"/>
</dbReference>
<dbReference type="Gene3D" id="1.10.443.10">
    <property type="entry name" value="Intergrase catalytic core"/>
    <property type="match status" value="1"/>
</dbReference>
<comment type="caution">
    <text evidence="8">The sequence shown here is derived from an EMBL/GenBank/DDBJ whole genome shotgun (WGS) entry which is preliminary data.</text>
</comment>
<evidence type="ECO:0000313" key="8">
    <source>
        <dbReference type="EMBL" id="MBC8585840.1"/>
    </source>
</evidence>
<dbReference type="GO" id="GO:0003677">
    <property type="term" value="F:DNA binding"/>
    <property type="evidence" value="ECO:0007669"/>
    <property type="project" value="UniProtKB-UniRule"/>
</dbReference>
<dbReference type="InterPro" id="IPR050090">
    <property type="entry name" value="Tyrosine_recombinase_XerCD"/>
</dbReference>
<organism evidence="8 9">
    <name type="scientific">Youxingia wuxianensis</name>
    <dbReference type="NCBI Taxonomy" id="2763678"/>
    <lineage>
        <taxon>Bacteria</taxon>
        <taxon>Bacillati</taxon>
        <taxon>Bacillota</taxon>
        <taxon>Clostridia</taxon>
        <taxon>Eubacteriales</taxon>
        <taxon>Oscillospiraceae</taxon>
        <taxon>Youxingia</taxon>
    </lineage>
</organism>
<dbReference type="InterPro" id="IPR010998">
    <property type="entry name" value="Integrase_recombinase_N"/>
</dbReference>
<dbReference type="Gene3D" id="1.10.150.130">
    <property type="match status" value="1"/>
</dbReference>